<organism evidence="2 3">
    <name type="scientific">Eufriesea mexicana</name>
    <dbReference type="NCBI Taxonomy" id="516756"/>
    <lineage>
        <taxon>Eukaryota</taxon>
        <taxon>Metazoa</taxon>
        <taxon>Ecdysozoa</taxon>
        <taxon>Arthropoda</taxon>
        <taxon>Hexapoda</taxon>
        <taxon>Insecta</taxon>
        <taxon>Pterygota</taxon>
        <taxon>Neoptera</taxon>
        <taxon>Endopterygota</taxon>
        <taxon>Hymenoptera</taxon>
        <taxon>Apocrita</taxon>
        <taxon>Aculeata</taxon>
        <taxon>Apoidea</taxon>
        <taxon>Anthophila</taxon>
        <taxon>Apidae</taxon>
        <taxon>Eufriesea</taxon>
    </lineage>
</organism>
<proteinExistence type="predicted"/>
<name>A0A310SGA8_9HYME</name>
<feature type="compositionally biased region" description="Basic and acidic residues" evidence="1">
    <location>
        <begin position="41"/>
        <end position="54"/>
    </location>
</feature>
<evidence type="ECO:0000256" key="1">
    <source>
        <dbReference type="SAM" id="MobiDB-lite"/>
    </source>
</evidence>
<sequence>MEDENRGGQGTTRFPAPQHESRPSTMRLHSTRKRGPLANEVKSETRRCIDSNTK</sequence>
<evidence type="ECO:0000313" key="3">
    <source>
        <dbReference type="Proteomes" id="UP000250275"/>
    </source>
</evidence>
<gene>
    <name evidence="2" type="ORF">WN48_00750</name>
</gene>
<feature type="region of interest" description="Disordered" evidence="1">
    <location>
        <begin position="1"/>
        <end position="54"/>
    </location>
</feature>
<keyword evidence="3" id="KW-1185">Reference proteome</keyword>
<dbReference type="Proteomes" id="UP000250275">
    <property type="component" value="Unassembled WGS sequence"/>
</dbReference>
<evidence type="ECO:0000313" key="2">
    <source>
        <dbReference type="EMBL" id="OAD52590.1"/>
    </source>
</evidence>
<dbReference type="AlphaFoldDB" id="A0A310SGA8"/>
<reference evidence="2 3" key="1">
    <citation type="submission" date="2015-07" db="EMBL/GenBank/DDBJ databases">
        <title>The genome of Eufriesea mexicana.</title>
        <authorList>
            <person name="Pan H."/>
            <person name="Kapheim K."/>
        </authorList>
    </citation>
    <scope>NUCLEOTIDE SEQUENCE [LARGE SCALE GENOMIC DNA]</scope>
    <source>
        <strain evidence="2">0111107269</strain>
        <tissue evidence="2">Whole body</tissue>
    </source>
</reference>
<dbReference type="EMBL" id="KQ770827">
    <property type="protein sequence ID" value="OAD52590.1"/>
    <property type="molecule type" value="Genomic_DNA"/>
</dbReference>
<accession>A0A310SGA8</accession>
<protein>
    <submittedName>
        <fullName evidence="2">Uncharacterized protein</fullName>
    </submittedName>
</protein>